<evidence type="ECO:0000256" key="7">
    <source>
        <dbReference type="SAM" id="MobiDB-lite"/>
    </source>
</evidence>
<gene>
    <name evidence="11" type="primary">LOC34617855</name>
</gene>
<accession>A0A6P6S0J4</accession>
<feature type="region of interest" description="Disordered" evidence="7">
    <location>
        <begin position="1"/>
        <end position="86"/>
    </location>
</feature>
<feature type="region of interest" description="Disordered" evidence="7">
    <location>
        <begin position="516"/>
        <end position="583"/>
    </location>
</feature>
<reference evidence="11" key="1">
    <citation type="submission" date="2025-08" db="UniProtKB">
        <authorList>
            <consortium name="RefSeq"/>
        </authorList>
    </citation>
    <scope>IDENTIFICATION</scope>
</reference>
<keyword evidence="3" id="KW-0999">Mitochondrion inner membrane</keyword>
<keyword evidence="5" id="KW-0496">Mitochondrion</keyword>
<feature type="domain" description="Letm1 RBD" evidence="9">
    <location>
        <begin position="145"/>
        <end position="385"/>
    </location>
</feature>
<dbReference type="GeneID" id="34617855"/>
<dbReference type="OrthoDB" id="275278at2759"/>
<feature type="compositionally biased region" description="Polar residues" evidence="7">
    <location>
        <begin position="791"/>
        <end position="800"/>
    </location>
</feature>
<dbReference type="GO" id="GO:0030003">
    <property type="term" value="P:intracellular monoatomic cation homeostasis"/>
    <property type="evidence" value="ECO:0007669"/>
    <property type="project" value="TreeGrafter"/>
</dbReference>
<keyword evidence="4 8" id="KW-1133">Transmembrane helix</keyword>
<dbReference type="AlphaFoldDB" id="A0A6P6S0J4"/>
<proteinExistence type="predicted"/>
<keyword evidence="6 8" id="KW-0472">Membrane</keyword>
<feature type="compositionally biased region" description="Low complexity" evidence="7">
    <location>
        <begin position="440"/>
        <end position="456"/>
    </location>
</feature>
<evidence type="ECO:0000256" key="1">
    <source>
        <dbReference type="ARBA" id="ARBA00004434"/>
    </source>
</evidence>
<dbReference type="PANTHER" id="PTHR14009:SF1">
    <property type="entry name" value="MITOCHONDRIAL PROTON_CALCIUM EXCHANGER PROTEIN"/>
    <property type="match status" value="1"/>
</dbReference>
<evidence type="ECO:0000256" key="8">
    <source>
        <dbReference type="SAM" id="Phobius"/>
    </source>
</evidence>
<feature type="region of interest" description="Disordered" evidence="7">
    <location>
        <begin position="763"/>
        <end position="800"/>
    </location>
</feature>
<feature type="transmembrane region" description="Helical" evidence="8">
    <location>
        <begin position="163"/>
        <end position="186"/>
    </location>
</feature>
<organism evidence="10 11">
    <name type="scientific">Cyclospora cayetanensis</name>
    <dbReference type="NCBI Taxonomy" id="88456"/>
    <lineage>
        <taxon>Eukaryota</taxon>
        <taxon>Sar</taxon>
        <taxon>Alveolata</taxon>
        <taxon>Apicomplexa</taxon>
        <taxon>Conoidasida</taxon>
        <taxon>Coccidia</taxon>
        <taxon>Eucoccidiorida</taxon>
        <taxon>Eimeriorina</taxon>
        <taxon>Eimeriidae</taxon>
        <taxon>Cyclospora</taxon>
    </lineage>
</organism>
<evidence type="ECO:0000256" key="4">
    <source>
        <dbReference type="ARBA" id="ARBA00022989"/>
    </source>
</evidence>
<keyword evidence="10" id="KW-1185">Reference proteome</keyword>
<dbReference type="RefSeq" id="XP_026193696.1">
    <property type="nucleotide sequence ID" value="XM_026337911.1"/>
</dbReference>
<dbReference type="Proteomes" id="UP000515125">
    <property type="component" value="Unplaced"/>
</dbReference>
<keyword evidence="2 8" id="KW-0812">Transmembrane</keyword>
<name>A0A6P6S0J4_9EIME</name>
<dbReference type="GO" id="GO:0005743">
    <property type="term" value="C:mitochondrial inner membrane"/>
    <property type="evidence" value="ECO:0007669"/>
    <property type="project" value="UniProtKB-SubCell"/>
</dbReference>
<evidence type="ECO:0000313" key="11">
    <source>
        <dbReference type="RefSeq" id="XP_026193696.1"/>
    </source>
</evidence>
<dbReference type="GO" id="GO:0043022">
    <property type="term" value="F:ribosome binding"/>
    <property type="evidence" value="ECO:0007669"/>
    <property type="project" value="InterPro"/>
</dbReference>
<evidence type="ECO:0000259" key="9">
    <source>
        <dbReference type="Pfam" id="PF07766"/>
    </source>
</evidence>
<dbReference type="InterPro" id="IPR033122">
    <property type="entry name" value="LETM1-like_RBD"/>
</dbReference>
<dbReference type="PANTHER" id="PTHR14009">
    <property type="entry name" value="LEUCINE ZIPPER-EF-HAND CONTAINING TRANSMEMBRANE PROTEIN"/>
    <property type="match status" value="1"/>
</dbReference>
<dbReference type="Pfam" id="PF07766">
    <property type="entry name" value="LETM1_RBD"/>
    <property type="match status" value="1"/>
</dbReference>
<feature type="compositionally biased region" description="Low complexity" evidence="7">
    <location>
        <begin position="12"/>
        <end position="21"/>
    </location>
</feature>
<evidence type="ECO:0000256" key="3">
    <source>
        <dbReference type="ARBA" id="ARBA00022792"/>
    </source>
</evidence>
<comment type="subcellular location">
    <subcellularLocation>
        <location evidence="1">Mitochondrion inner membrane</location>
        <topology evidence="1">Single-pass membrane protein</topology>
    </subcellularLocation>
</comment>
<evidence type="ECO:0000256" key="2">
    <source>
        <dbReference type="ARBA" id="ARBA00022692"/>
    </source>
</evidence>
<protein>
    <submittedName>
        <fullName evidence="11">Mitochondrial proton/calcium exchanger protein</fullName>
    </submittedName>
</protein>
<evidence type="ECO:0000313" key="10">
    <source>
        <dbReference type="Proteomes" id="UP000515125"/>
    </source>
</evidence>
<sequence length="800" mass="88638">MYTTHKQRDTAGGLSEPLPSSQGPPPQSLSGELGQLRRPPRAPSASNKAHAQERERTVACAVSKRVPEARQRGPMTAPLSRRDGRRAANEFQGEHRGGLTLPETPLPTSTTLHTWRWCCTGFRLFFANVRVSHQLLKKKILGYPLRYNEHKLLVRTTADALKLIPFSLLIIVPLGELLIPVALRLFPNMLPSTFQQKQVDHAFLSRKLQAKQELAAFFQELLQERTRHLIEQTPAADSAAKSKALKSFQQKLLKPNTCGEPPLPGLNEILEFSRLFKDDFVINKMDLQTLQVMCKLLGLQPYSVRSHVMLQLRHHINHIQREDREFLWEGVDSLTHEELVEACRDRGMKFYGTTDDAMREQMRRWLEVSSHRDVPPILLLWSRCVSMIPASQLQPTATTSTVAASAPATEAATAPSISLAAVAGQRAAPETAEQQKSEEAAAAAAEGEMPAAAAADGEPETDKLRKAASLEAMTKQVELLREEEESLRHSISLLQGLAFSPGALLCLQEERAQQKQMQKLHAHPRDDADAGECRDTDSAQVQESEEGVQGGPLADKGVQGGPSAEAEDDATGSAEEREPRDIETELRLLRKLTDIQHEHEERQFHMFNQVQMALEALKSKLASQLRGVEVAEGTAQANAADVAAAEELKPNPQEVLKQQAAELLHDELHELDLRMALLAQEFADDAKELEHFMADARMPEEGMLASSRAKNAACALHIYPEKFSSCNSMPKPLPRVCCCVQFRYANQDFWSWVAYVFAAAAPQTQPNTEGEPSEGQAPLSEDASFSKDVADTQSPQSQSK</sequence>
<feature type="region of interest" description="Disordered" evidence="7">
    <location>
        <begin position="424"/>
        <end position="463"/>
    </location>
</feature>
<dbReference type="InterPro" id="IPR044202">
    <property type="entry name" value="LETM1/MDM38-like"/>
</dbReference>
<feature type="compositionally biased region" description="Basic and acidic residues" evidence="7">
    <location>
        <begin position="574"/>
        <end position="583"/>
    </location>
</feature>
<evidence type="ECO:0000256" key="6">
    <source>
        <dbReference type="ARBA" id="ARBA00023136"/>
    </source>
</evidence>
<feature type="compositionally biased region" description="Basic and acidic residues" evidence="7">
    <location>
        <begin position="523"/>
        <end position="537"/>
    </location>
</feature>
<evidence type="ECO:0000256" key="5">
    <source>
        <dbReference type="ARBA" id="ARBA00023128"/>
    </source>
</evidence>